<dbReference type="PANTHER" id="PTHR43762">
    <property type="entry name" value="L-GULONOLACTONE OXIDASE"/>
    <property type="match status" value="1"/>
</dbReference>
<evidence type="ECO:0000313" key="3">
    <source>
        <dbReference type="EMBL" id="RNE66908.1"/>
    </source>
</evidence>
<dbReference type="RefSeq" id="WP_123044523.1">
    <property type="nucleotide sequence ID" value="NZ_RDSR01000002.1"/>
</dbReference>
<dbReference type="SUPFAM" id="SSF56176">
    <property type="entry name" value="FAD-binding/transporter-associated domain-like"/>
    <property type="match status" value="1"/>
</dbReference>
<reference evidence="3 4" key="1">
    <citation type="submission" date="2018-11" db="EMBL/GenBank/DDBJ databases">
        <title>Cryobacterium sp. nov., isolated from rhizosphere soil of lettuce.</title>
        <authorList>
            <person name="Wang Y."/>
        </authorList>
    </citation>
    <scope>NUCLEOTIDE SEQUENCE [LARGE SCALE GENOMIC DNA]</scope>
    <source>
        <strain evidence="3 4">NEAU-85</strain>
    </source>
</reference>
<name>A0A3M8LQX9_9MICO</name>
<keyword evidence="4" id="KW-1185">Reference proteome</keyword>
<comment type="caution">
    <text evidence="3">The sequence shown here is derived from an EMBL/GenBank/DDBJ whole genome shotgun (WGS) entry which is preliminary data.</text>
</comment>
<dbReference type="InterPro" id="IPR036318">
    <property type="entry name" value="FAD-bd_PCMH-like_sf"/>
</dbReference>
<dbReference type="Gene3D" id="3.30.70.2520">
    <property type="match status" value="1"/>
</dbReference>
<feature type="domain" description="FAD-binding PCMH-type" evidence="2">
    <location>
        <begin position="13"/>
        <end position="177"/>
    </location>
</feature>
<dbReference type="InterPro" id="IPR010031">
    <property type="entry name" value="FAD_lactone_oxidase-like"/>
</dbReference>
<dbReference type="Gene3D" id="3.30.465.10">
    <property type="match status" value="1"/>
</dbReference>
<dbReference type="EMBL" id="RDSR01000002">
    <property type="protein sequence ID" value="RNE66908.1"/>
    <property type="molecule type" value="Genomic_DNA"/>
</dbReference>
<gene>
    <name evidence="3" type="ORF">EEJ31_01480</name>
</gene>
<keyword evidence="1" id="KW-0560">Oxidoreductase</keyword>
<dbReference type="InterPro" id="IPR016166">
    <property type="entry name" value="FAD-bd_PCMH"/>
</dbReference>
<dbReference type="Gene3D" id="1.10.45.10">
    <property type="entry name" value="Vanillyl-alcohol Oxidase, Chain A, domain 4"/>
    <property type="match status" value="1"/>
</dbReference>
<dbReference type="InterPro" id="IPR016167">
    <property type="entry name" value="FAD-bd_PCMH_sub1"/>
</dbReference>
<dbReference type="InterPro" id="IPR006094">
    <property type="entry name" value="Oxid_FAD_bind_N"/>
</dbReference>
<dbReference type="InterPro" id="IPR016169">
    <property type="entry name" value="FAD-bd_PCMH_sub2"/>
</dbReference>
<dbReference type="Pfam" id="PF01565">
    <property type="entry name" value="FAD_binding_4"/>
    <property type="match status" value="1"/>
</dbReference>
<dbReference type="PROSITE" id="PS51387">
    <property type="entry name" value="FAD_PCMH"/>
    <property type="match status" value="1"/>
</dbReference>
<dbReference type="Pfam" id="PF04030">
    <property type="entry name" value="ALO"/>
    <property type="match status" value="1"/>
</dbReference>
<dbReference type="InterPro" id="IPR007173">
    <property type="entry name" value="ALO_C"/>
</dbReference>
<organism evidence="3 4">
    <name type="scientific">Cryobacterium tepidiphilum</name>
    <dbReference type="NCBI Taxonomy" id="2486026"/>
    <lineage>
        <taxon>Bacteria</taxon>
        <taxon>Bacillati</taxon>
        <taxon>Actinomycetota</taxon>
        <taxon>Actinomycetes</taxon>
        <taxon>Micrococcales</taxon>
        <taxon>Microbacteriaceae</taxon>
        <taxon>Cryobacterium</taxon>
    </lineage>
</organism>
<accession>A0A3M8LQX9</accession>
<sequence length="419" mass="45271">MTTDAGTNWSGNLAYAAAELHSPQSVDELRRLVASSGKVRALGTRHSFNRIADTEHTLVSTAAIVDEPVIDRDAQTVSVAAGMRYGELAGVLERAGFALATLASLPHISVGGATATATHGSGVRTGNLSTAVTALDLVLANGDLLALDRDHPDFAGAVVHLGALGIVTRFTLAIEPSFGIEQTVFERLPWESLAAGFDEIMGSAYSVSLFTTWQEPGVIEQVWVKRRPDRDAPLPAELAGAMRATEARHPLPGSSAVTCTPQLGVPGRWLDRLPHFRLEFTPSNGEELQSEYLVPRQHAVAALEAVRTLADRIAPLLFVTEVRTVAADDLWLSPSHERDAVCLHFTWHPRQPEVEALLPDLEAALAPFSPRPHWGKLFAAGDLAGRYPKAADFRALAGRLDPQRTFVNEFVERHILPEP</sequence>
<dbReference type="InterPro" id="IPR016171">
    <property type="entry name" value="Vanillyl_alc_oxidase_C-sub2"/>
</dbReference>
<dbReference type="GO" id="GO:0080049">
    <property type="term" value="F:L-gulono-1,4-lactone dehydrogenase activity"/>
    <property type="evidence" value="ECO:0007669"/>
    <property type="project" value="TreeGrafter"/>
</dbReference>
<dbReference type="Gene3D" id="3.30.43.10">
    <property type="entry name" value="Uridine Diphospho-n-acetylenolpyruvylglucosamine Reductase, domain 2"/>
    <property type="match status" value="1"/>
</dbReference>
<dbReference type="GO" id="GO:0003885">
    <property type="term" value="F:D-arabinono-1,4-lactone oxidase activity"/>
    <property type="evidence" value="ECO:0007669"/>
    <property type="project" value="InterPro"/>
</dbReference>
<dbReference type="PANTHER" id="PTHR43762:SF1">
    <property type="entry name" value="D-ARABINONO-1,4-LACTONE OXIDASE"/>
    <property type="match status" value="1"/>
</dbReference>
<dbReference type="Gene3D" id="3.30.70.2530">
    <property type="match status" value="1"/>
</dbReference>
<protein>
    <submittedName>
        <fullName evidence="3">FAD-binding protein</fullName>
    </submittedName>
</protein>
<evidence type="ECO:0000259" key="2">
    <source>
        <dbReference type="PROSITE" id="PS51387"/>
    </source>
</evidence>
<evidence type="ECO:0000256" key="1">
    <source>
        <dbReference type="ARBA" id="ARBA00023002"/>
    </source>
</evidence>
<dbReference type="AlphaFoldDB" id="A0A3M8LQX9"/>
<dbReference type="OrthoDB" id="9800184at2"/>
<proteinExistence type="predicted"/>
<evidence type="ECO:0000313" key="4">
    <source>
        <dbReference type="Proteomes" id="UP000279859"/>
    </source>
</evidence>
<dbReference type="GO" id="GO:0071949">
    <property type="term" value="F:FAD binding"/>
    <property type="evidence" value="ECO:0007669"/>
    <property type="project" value="InterPro"/>
</dbReference>
<dbReference type="Proteomes" id="UP000279859">
    <property type="component" value="Unassembled WGS sequence"/>
</dbReference>
<dbReference type="PIRSF" id="PIRSF000136">
    <property type="entry name" value="LGO_GLO"/>
    <property type="match status" value="1"/>
</dbReference>
<dbReference type="GO" id="GO:0016020">
    <property type="term" value="C:membrane"/>
    <property type="evidence" value="ECO:0007669"/>
    <property type="project" value="InterPro"/>
</dbReference>